<keyword evidence="1 2" id="KW-0129">CBS domain</keyword>
<comment type="caution">
    <text evidence="4">The sequence shown here is derived from an EMBL/GenBank/DDBJ whole genome shotgun (WGS) entry which is preliminary data.</text>
</comment>
<proteinExistence type="predicted"/>
<accession>A0A178MSA6</accession>
<evidence type="ECO:0000313" key="5">
    <source>
        <dbReference type="Proteomes" id="UP000078428"/>
    </source>
</evidence>
<dbReference type="InterPro" id="IPR051257">
    <property type="entry name" value="Diverse_CBS-Domain"/>
</dbReference>
<dbReference type="STRING" id="1285242.A6A04_00870"/>
<dbReference type="Proteomes" id="UP000078428">
    <property type="component" value="Unassembled WGS sequence"/>
</dbReference>
<dbReference type="InterPro" id="IPR000644">
    <property type="entry name" value="CBS_dom"/>
</dbReference>
<dbReference type="CDD" id="cd04623">
    <property type="entry name" value="CBS_pair_bac_euk"/>
    <property type="match status" value="1"/>
</dbReference>
<evidence type="ECO:0000313" key="4">
    <source>
        <dbReference type="EMBL" id="OAN52278.1"/>
    </source>
</evidence>
<dbReference type="PROSITE" id="PS51371">
    <property type="entry name" value="CBS"/>
    <property type="match status" value="2"/>
</dbReference>
<dbReference type="PANTHER" id="PTHR43080">
    <property type="entry name" value="CBS DOMAIN-CONTAINING PROTEIN CBSX3, MITOCHONDRIAL"/>
    <property type="match status" value="1"/>
</dbReference>
<organism evidence="4 5">
    <name type="scientific">Paramagnetospirillum marisnigri</name>
    <dbReference type="NCBI Taxonomy" id="1285242"/>
    <lineage>
        <taxon>Bacteria</taxon>
        <taxon>Pseudomonadati</taxon>
        <taxon>Pseudomonadota</taxon>
        <taxon>Alphaproteobacteria</taxon>
        <taxon>Rhodospirillales</taxon>
        <taxon>Magnetospirillaceae</taxon>
        <taxon>Paramagnetospirillum</taxon>
    </lineage>
</organism>
<protein>
    <submittedName>
        <fullName evidence="4">CBS domain-containing protein</fullName>
    </submittedName>
</protein>
<dbReference type="SMART" id="SM00116">
    <property type="entry name" value="CBS"/>
    <property type="match status" value="2"/>
</dbReference>
<dbReference type="Pfam" id="PF00571">
    <property type="entry name" value="CBS"/>
    <property type="match status" value="2"/>
</dbReference>
<dbReference type="PANTHER" id="PTHR43080:SF2">
    <property type="entry name" value="CBS DOMAIN-CONTAINING PROTEIN"/>
    <property type="match status" value="1"/>
</dbReference>
<dbReference type="InterPro" id="IPR044725">
    <property type="entry name" value="CBSX3_CBS_dom"/>
</dbReference>
<feature type="domain" description="CBS" evidence="3">
    <location>
        <begin position="8"/>
        <end position="68"/>
    </location>
</feature>
<name>A0A178MSA6_9PROT</name>
<dbReference type="AlphaFoldDB" id="A0A178MSA6"/>
<dbReference type="SUPFAM" id="SSF54631">
    <property type="entry name" value="CBS-domain pair"/>
    <property type="match status" value="1"/>
</dbReference>
<dbReference type="Gene3D" id="3.10.580.10">
    <property type="entry name" value="CBS-domain"/>
    <property type="match status" value="1"/>
</dbReference>
<feature type="domain" description="CBS" evidence="3">
    <location>
        <begin position="76"/>
        <end position="131"/>
    </location>
</feature>
<dbReference type="OrthoDB" id="9807125at2"/>
<reference evidence="4 5" key="1">
    <citation type="submission" date="2016-04" db="EMBL/GenBank/DDBJ databases">
        <title>Draft genome sequence of freshwater magnetotactic bacteria Magnetospirillum marisnigri SP-1 and Magnetospirillum moscoviense BB-1.</title>
        <authorList>
            <person name="Koziaeva V."/>
            <person name="Dziuba M.V."/>
            <person name="Ivanov T.M."/>
            <person name="Kuznetsov B."/>
            <person name="Grouzdev D.S."/>
        </authorList>
    </citation>
    <scope>NUCLEOTIDE SEQUENCE [LARGE SCALE GENOMIC DNA]</scope>
    <source>
        <strain evidence="4 5">SP-1</strain>
    </source>
</reference>
<dbReference type="InterPro" id="IPR046342">
    <property type="entry name" value="CBS_dom_sf"/>
</dbReference>
<evidence type="ECO:0000259" key="3">
    <source>
        <dbReference type="PROSITE" id="PS51371"/>
    </source>
</evidence>
<evidence type="ECO:0000256" key="1">
    <source>
        <dbReference type="ARBA" id="ARBA00023122"/>
    </source>
</evidence>
<keyword evidence="5" id="KW-1185">Reference proteome</keyword>
<dbReference type="EMBL" id="LWQT01000044">
    <property type="protein sequence ID" value="OAN52278.1"/>
    <property type="molecule type" value="Genomic_DNA"/>
</dbReference>
<gene>
    <name evidence="4" type="ORF">A6A04_00870</name>
</gene>
<dbReference type="RefSeq" id="WP_068491139.1">
    <property type="nucleotide sequence ID" value="NZ_LWQT01000044.1"/>
</dbReference>
<sequence length="143" mass="15401">MSVEAILKTKGSNVFTVRPEHSVADAANLLTNKKVGVAVVCDAKGKLVGVLSERDIVKGLSQYGKGALEMAVRNVMSSPVVTCAPGDSVKAIMEVMTERRIRHLPVVEKDELLGIVSIGDAVNFRLHEAQLEMSVLRDFAATR</sequence>
<evidence type="ECO:0000256" key="2">
    <source>
        <dbReference type="PROSITE-ProRule" id="PRU00703"/>
    </source>
</evidence>